<dbReference type="Gene3D" id="1.10.760.10">
    <property type="entry name" value="Cytochrome c-like domain"/>
    <property type="match status" value="1"/>
</dbReference>
<keyword evidence="3 4" id="KW-0408">Iron</keyword>
<evidence type="ECO:0000313" key="7">
    <source>
        <dbReference type="EMBL" id="GAA0464480.1"/>
    </source>
</evidence>
<feature type="signal peptide" evidence="5">
    <location>
        <begin position="1"/>
        <end position="18"/>
    </location>
</feature>
<dbReference type="InterPro" id="IPR009056">
    <property type="entry name" value="Cyt_c-like_dom"/>
</dbReference>
<dbReference type="Pfam" id="PF00034">
    <property type="entry name" value="Cytochrom_C"/>
    <property type="match status" value="1"/>
</dbReference>
<evidence type="ECO:0000313" key="8">
    <source>
        <dbReference type="Proteomes" id="UP001500713"/>
    </source>
</evidence>
<dbReference type="PROSITE" id="PS51007">
    <property type="entry name" value="CYTC"/>
    <property type="match status" value="1"/>
</dbReference>
<dbReference type="EMBL" id="BAAAEM010000002">
    <property type="protein sequence ID" value="GAA0464480.1"/>
    <property type="molecule type" value="Genomic_DNA"/>
</dbReference>
<evidence type="ECO:0000256" key="5">
    <source>
        <dbReference type="SAM" id="SignalP"/>
    </source>
</evidence>
<keyword evidence="1 4" id="KW-0349">Heme</keyword>
<evidence type="ECO:0000256" key="4">
    <source>
        <dbReference type="PROSITE-ProRule" id="PRU00433"/>
    </source>
</evidence>
<gene>
    <name evidence="7" type="ORF">GCM10009096_01210</name>
</gene>
<proteinExistence type="predicted"/>
<name>A0ABN1A0K1_9SPHN</name>
<comment type="caution">
    <text evidence="7">The sequence shown here is derived from an EMBL/GenBank/DDBJ whole genome shotgun (WGS) entry which is preliminary data.</text>
</comment>
<protein>
    <recommendedName>
        <fullName evidence="6">Cytochrome c domain-containing protein</fullName>
    </recommendedName>
</protein>
<evidence type="ECO:0000256" key="3">
    <source>
        <dbReference type="ARBA" id="ARBA00023004"/>
    </source>
</evidence>
<accession>A0ABN1A0K1</accession>
<reference evidence="7 8" key="1">
    <citation type="journal article" date="2019" name="Int. J. Syst. Evol. Microbiol.">
        <title>The Global Catalogue of Microorganisms (GCM) 10K type strain sequencing project: providing services to taxonomists for standard genome sequencing and annotation.</title>
        <authorList>
            <consortium name="The Broad Institute Genomics Platform"/>
            <consortium name="The Broad Institute Genome Sequencing Center for Infectious Disease"/>
            <person name="Wu L."/>
            <person name="Ma J."/>
        </authorList>
    </citation>
    <scope>NUCLEOTIDE SEQUENCE [LARGE SCALE GENOMIC DNA]</scope>
    <source>
        <strain evidence="7 8">JCM 14162</strain>
    </source>
</reference>
<dbReference type="RefSeq" id="WP_229954319.1">
    <property type="nucleotide sequence ID" value="NZ_BAAAEM010000002.1"/>
</dbReference>
<keyword evidence="8" id="KW-1185">Reference proteome</keyword>
<sequence length="130" mass="13747">MRIFVLGIFLPLAMLGCAAVPTGQNISDNGLGEATASGNSDPIQGLTIAQAHCAACHAVEDGQISSNEQAPPFHAIANTEGLTDETLTTWLSDSHNYPDLMDFDIESTDIDALAAYILTLQSADYKPPIQ</sequence>
<keyword evidence="2 4" id="KW-0479">Metal-binding</keyword>
<evidence type="ECO:0000259" key="6">
    <source>
        <dbReference type="PROSITE" id="PS51007"/>
    </source>
</evidence>
<feature type="domain" description="Cytochrome c" evidence="6">
    <location>
        <begin position="40"/>
        <end position="121"/>
    </location>
</feature>
<dbReference type="SUPFAM" id="SSF46626">
    <property type="entry name" value="Cytochrome c"/>
    <property type="match status" value="1"/>
</dbReference>
<evidence type="ECO:0000256" key="1">
    <source>
        <dbReference type="ARBA" id="ARBA00022617"/>
    </source>
</evidence>
<dbReference type="Proteomes" id="UP001500713">
    <property type="component" value="Unassembled WGS sequence"/>
</dbReference>
<dbReference type="InterPro" id="IPR036909">
    <property type="entry name" value="Cyt_c-like_dom_sf"/>
</dbReference>
<keyword evidence="5" id="KW-0732">Signal</keyword>
<dbReference type="PROSITE" id="PS51257">
    <property type="entry name" value="PROKAR_LIPOPROTEIN"/>
    <property type="match status" value="1"/>
</dbReference>
<feature type="chain" id="PRO_5045359187" description="Cytochrome c domain-containing protein" evidence="5">
    <location>
        <begin position="19"/>
        <end position="130"/>
    </location>
</feature>
<evidence type="ECO:0000256" key="2">
    <source>
        <dbReference type="ARBA" id="ARBA00022723"/>
    </source>
</evidence>
<organism evidence="7 8">
    <name type="scientific">Parasphingorhabdus litoris</name>
    <dbReference type="NCBI Taxonomy" id="394733"/>
    <lineage>
        <taxon>Bacteria</taxon>
        <taxon>Pseudomonadati</taxon>
        <taxon>Pseudomonadota</taxon>
        <taxon>Alphaproteobacteria</taxon>
        <taxon>Sphingomonadales</taxon>
        <taxon>Sphingomonadaceae</taxon>
        <taxon>Parasphingorhabdus</taxon>
    </lineage>
</organism>